<organism evidence="11">
    <name type="scientific">marine sediment metagenome</name>
    <dbReference type="NCBI Taxonomy" id="412755"/>
    <lineage>
        <taxon>unclassified sequences</taxon>
        <taxon>metagenomes</taxon>
        <taxon>ecological metagenomes</taxon>
    </lineage>
</organism>
<evidence type="ECO:0000256" key="8">
    <source>
        <dbReference type="ARBA" id="ARBA00023136"/>
    </source>
</evidence>
<comment type="caution">
    <text evidence="11">The sequence shown here is derived from an EMBL/GenBank/DDBJ whole genome shotgun (WGS) entry which is preliminary data.</text>
</comment>
<evidence type="ECO:0000256" key="9">
    <source>
        <dbReference type="SAM" id="Phobius"/>
    </source>
</evidence>
<keyword evidence="8 9" id="KW-0472">Membrane</keyword>
<feature type="transmembrane region" description="Helical" evidence="9">
    <location>
        <begin position="20"/>
        <end position="42"/>
    </location>
</feature>
<protein>
    <recommendedName>
        <fullName evidence="10">ABC transmembrane type-1 domain-containing protein</fullName>
    </recommendedName>
</protein>
<evidence type="ECO:0000256" key="5">
    <source>
        <dbReference type="ARBA" id="ARBA00022692"/>
    </source>
</evidence>
<evidence type="ECO:0000256" key="4">
    <source>
        <dbReference type="ARBA" id="ARBA00022475"/>
    </source>
</evidence>
<dbReference type="PROSITE" id="PS50928">
    <property type="entry name" value="ABC_TM1"/>
    <property type="match status" value="1"/>
</dbReference>
<gene>
    <name evidence="11" type="ORF">LCGC14_1330600</name>
</gene>
<dbReference type="GO" id="GO:0022857">
    <property type="term" value="F:transmembrane transporter activity"/>
    <property type="evidence" value="ECO:0007669"/>
    <property type="project" value="InterPro"/>
</dbReference>
<keyword evidence="7 9" id="KW-1133">Transmembrane helix</keyword>
<evidence type="ECO:0000256" key="7">
    <source>
        <dbReference type="ARBA" id="ARBA00022989"/>
    </source>
</evidence>
<keyword evidence="6" id="KW-0029">Amino-acid transport</keyword>
<keyword evidence="5 9" id="KW-0812">Transmembrane</keyword>
<evidence type="ECO:0000256" key="2">
    <source>
        <dbReference type="ARBA" id="ARBA00010072"/>
    </source>
</evidence>
<dbReference type="PANTHER" id="PTHR30614">
    <property type="entry name" value="MEMBRANE COMPONENT OF AMINO ACID ABC TRANSPORTER"/>
    <property type="match status" value="1"/>
</dbReference>
<dbReference type="GO" id="GO:0043190">
    <property type="term" value="C:ATP-binding cassette (ABC) transporter complex"/>
    <property type="evidence" value="ECO:0007669"/>
    <property type="project" value="InterPro"/>
</dbReference>
<evidence type="ECO:0000256" key="6">
    <source>
        <dbReference type="ARBA" id="ARBA00022970"/>
    </source>
</evidence>
<dbReference type="SUPFAM" id="SSF161098">
    <property type="entry name" value="MetI-like"/>
    <property type="match status" value="1"/>
</dbReference>
<dbReference type="Gene3D" id="1.10.3720.10">
    <property type="entry name" value="MetI-like"/>
    <property type="match status" value="1"/>
</dbReference>
<comment type="similarity">
    <text evidence="2">Belongs to the binding-protein-dependent transport system permease family. HisMQ subfamily.</text>
</comment>
<dbReference type="InterPro" id="IPR043429">
    <property type="entry name" value="ArtM/GltK/GlnP/TcyL/YhdX-like"/>
</dbReference>
<name>A0A0F9NJ77_9ZZZZ</name>
<dbReference type="GO" id="GO:0006865">
    <property type="term" value="P:amino acid transport"/>
    <property type="evidence" value="ECO:0007669"/>
    <property type="project" value="UniProtKB-KW"/>
</dbReference>
<keyword evidence="3" id="KW-0813">Transport</keyword>
<dbReference type="CDD" id="cd06261">
    <property type="entry name" value="TM_PBP2"/>
    <property type="match status" value="1"/>
</dbReference>
<reference evidence="11" key="1">
    <citation type="journal article" date="2015" name="Nature">
        <title>Complex archaea that bridge the gap between prokaryotes and eukaryotes.</title>
        <authorList>
            <person name="Spang A."/>
            <person name="Saw J.H."/>
            <person name="Jorgensen S.L."/>
            <person name="Zaremba-Niedzwiedzka K."/>
            <person name="Martijn J."/>
            <person name="Lind A.E."/>
            <person name="van Eijk R."/>
            <person name="Schleper C."/>
            <person name="Guy L."/>
            <person name="Ettema T.J."/>
        </authorList>
    </citation>
    <scope>NUCLEOTIDE SEQUENCE</scope>
</reference>
<dbReference type="InterPro" id="IPR035906">
    <property type="entry name" value="MetI-like_sf"/>
</dbReference>
<proteinExistence type="inferred from homology"/>
<dbReference type="InterPro" id="IPR010065">
    <property type="entry name" value="AA_ABC_transptr_permease_3TM"/>
</dbReference>
<evidence type="ECO:0000259" key="10">
    <source>
        <dbReference type="PROSITE" id="PS50928"/>
    </source>
</evidence>
<dbReference type="Pfam" id="PF00528">
    <property type="entry name" value="BPD_transp_1"/>
    <property type="match status" value="1"/>
</dbReference>
<evidence type="ECO:0000256" key="1">
    <source>
        <dbReference type="ARBA" id="ARBA00004651"/>
    </source>
</evidence>
<keyword evidence="4" id="KW-1003">Cell membrane</keyword>
<dbReference type="PANTHER" id="PTHR30614:SF20">
    <property type="entry name" value="GLUTAMINE TRANSPORT SYSTEM PERMEASE PROTEIN GLNP"/>
    <property type="match status" value="1"/>
</dbReference>
<dbReference type="InterPro" id="IPR000515">
    <property type="entry name" value="MetI-like"/>
</dbReference>
<dbReference type="NCBIfam" id="TIGR01726">
    <property type="entry name" value="HEQRo_perm_3TM"/>
    <property type="match status" value="1"/>
</dbReference>
<evidence type="ECO:0000256" key="3">
    <source>
        <dbReference type="ARBA" id="ARBA00022448"/>
    </source>
</evidence>
<feature type="domain" description="ABC transmembrane type-1" evidence="10">
    <location>
        <begin position="18"/>
        <end position="206"/>
    </location>
</feature>
<accession>A0A0F9NJ77</accession>
<comment type="subcellular location">
    <subcellularLocation>
        <location evidence="1">Cell membrane</location>
        <topology evidence="1">Multi-pass membrane protein</topology>
    </subcellularLocation>
</comment>
<dbReference type="EMBL" id="LAZR01008030">
    <property type="protein sequence ID" value="KKM81362.1"/>
    <property type="molecule type" value="Genomic_DNA"/>
</dbReference>
<feature type="transmembrane region" description="Helical" evidence="9">
    <location>
        <begin position="184"/>
        <end position="206"/>
    </location>
</feature>
<dbReference type="AlphaFoldDB" id="A0A0F9NJ77"/>
<feature type="transmembrane region" description="Helical" evidence="9">
    <location>
        <begin position="54"/>
        <end position="77"/>
    </location>
</feature>
<evidence type="ECO:0000313" key="11">
    <source>
        <dbReference type="EMBL" id="KKM81362.1"/>
    </source>
</evidence>
<sequence>MIDTTLIFTSLPKLLYGTLITLQIVVIAFSIGIIFGTLISILETSKSLLIRSITHIYIASLRGTPTLVQILFIYYVLPQFNISIDPLLAASIAIGLNCSAYISQIIKSGINAIPIGQIEAAKTLGLSSFITMKDIILPQVFKTSLPSFGNELIALIKDSSLASIIGVMELSKEGSIIRSRTYDAFSILLAISLIYLLLTTAVSFGIKSLERNLKKNAQS</sequence>